<dbReference type="AlphaFoldDB" id="A0A5J5BS95"/>
<dbReference type="PANTHER" id="PTHR45651">
    <property type="entry name" value="CYCLIC NUCLEOTIDE-GATED ION CHANNEL 15-RELATED-RELATED"/>
    <property type="match status" value="1"/>
</dbReference>
<sequence>MRVQDESELESLATIYGGMNREAQKKAKSKVIEKTGRCFDAKVLSRVFPEDYEKVRRSVLDPRGQAAGLWNKVFFVAGLVSLFIDPLFFFLPVTEPEMCFTSDLSLQVTLTIIRSVTDVFYIIHIVVQFRTAYVAPSSRVLGRGELVIDPWKIAYRYLVKDFWVHLMAALPLPQACNCNFPPR</sequence>
<dbReference type="OrthoDB" id="421226at2759"/>
<dbReference type="GO" id="GO:0016020">
    <property type="term" value="C:membrane"/>
    <property type="evidence" value="ECO:0007669"/>
    <property type="project" value="UniProtKB-SubCell"/>
</dbReference>
<evidence type="ECO:0000313" key="4">
    <source>
        <dbReference type="Proteomes" id="UP000325577"/>
    </source>
</evidence>
<dbReference type="PANTHER" id="PTHR45651:SF12">
    <property type="entry name" value="CYCLIC NUCLEOTIDE-GATED ION CHANNEL 15-RELATED"/>
    <property type="match status" value="1"/>
</dbReference>
<gene>
    <name evidence="3" type="ORF">F0562_021752</name>
</gene>
<keyword evidence="2" id="KW-1133">Transmembrane helix</keyword>
<feature type="transmembrane region" description="Helical" evidence="2">
    <location>
        <begin position="104"/>
        <end position="127"/>
    </location>
</feature>
<accession>A0A5J5BS95</accession>
<keyword evidence="1" id="KW-0407">Ion channel</keyword>
<evidence type="ECO:0008006" key="5">
    <source>
        <dbReference type="Google" id="ProtNLM"/>
    </source>
</evidence>
<evidence type="ECO:0000313" key="3">
    <source>
        <dbReference type="EMBL" id="KAA8544071.1"/>
    </source>
</evidence>
<feature type="transmembrane region" description="Helical" evidence="2">
    <location>
        <begin position="73"/>
        <end position="92"/>
    </location>
</feature>
<name>A0A5J5BS95_9ASTE</name>
<protein>
    <recommendedName>
        <fullName evidence="5">Ion transport domain-containing protein</fullName>
    </recommendedName>
</protein>
<keyword evidence="2" id="KW-0472">Membrane</keyword>
<keyword evidence="1" id="KW-0813">Transport</keyword>
<keyword evidence="2" id="KW-0812">Transmembrane</keyword>
<evidence type="ECO:0000256" key="2">
    <source>
        <dbReference type="SAM" id="Phobius"/>
    </source>
</evidence>
<dbReference type="SUPFAM" id="SSF81324">
    <property type="entry name" value="Voltage-gated potassium channels"/>
    <property type="match status" value="1"/>
</dbReference>
<dbReference type="EMBL" id="CM018034">
    <property type="protein sequence ID" value="KAA8544071.1"/>
    <property type="molecule type" value="Genomic_DNA"/>
</dbReference>
<keyword evidence="1" id="KW-0406">Ion transport</keyword>
<evidence type="ECO:0000256" key="1">
    <source>
        <dbReference type="ARBA" id="ARBA00023303"/>
    </source>
</evidence>
<organism evidence="3 4">
    <name type="scientific">Nyssa sinensis</name>
    <dbReference type="NCBI Taxonomy" id="561372"/>
    <lineage>
        <taxon>Eukaryota</taxon>
        <taxon>Viridiplantae</taxon>
        <taxon>Streptophyta</taxon>
        <taxon>Embryophyta</taxon>
        <taxon>Tracheophyta</taxon>
        <taxon>Spermatophyta</taxon>
        <taxon>Magnoliopsida</taxon>
        <taxon>eudicotyledons</taxon>
        <taxon>Gunneridae</taxon>
        <taxon>Pentapetalae</taxon>
        <taxon>asterids</taxon>
        <taxon>Cornales</taxon>
        <taxon>Nyssaceae</taxon>
        <taxon>Nyssa</taxon>
    </lineage>
</organism>
<proteinExistence type="predicted"/>
<reference evidence="3 4" key="1">
    <citation type="submission" date="2019-09" db="EMBL/GenBank/DDBJ databases">
        <title>A chromosome-level genome assembly of the Chinese tupelo Nyssa sinensis.</title>
        <authorList>
            <person name="Yang X."/>
            <person name="Kang M."/>
            <person name="Yang Y."/>
            <person name="Xiong H."/>
            <person name="Wang M."/>
            <person name="Zhang Z."/>
            <person name="Wang Z."/>
            <person name="Wu H."/>
            <person name="Ma T."/>
            <person name="Liu J."/>
            <person name="Xi Z."/>
        </authorList>
    </citation>
    <scope>NUCLEOTIDE SEQUENCE [LARGE SCALE GENOMIC DNA]</scope>
    <source>
        <strain evidence="3">J267</strain>
        <tissue evidence="3">Leaf</tissue>
    </source>
</reference>
<dbReference type="GO" id="GO:0034220">
    <property type="term" value="P:monoatomic ion transmembrane transport"/>
    <property type="evidence" value="ECO:0007669"/>
    <property type="project" value="UniProtKB-KW"/>
</dbReference>
<keyword evidence="4" id="KW-1185">Reference proteome</keyword>
<dbReference type="Proteomes" id="UP000325577">
    <property type="component" value="Linkage Group LG11"/>
</dbReference>